<dbReference type="EMBL" id="CP045488">
    <property type="protein sequence ID" value="QFU84181.1"/>
    <property type="molecule type" value="Genomic_DNA"/>
</dbReference>
<keyword evidence="1" id="KW-0479">Metal-binding</keyword>
<evidence type="ECO:0000256" key="2">
    <source>
        <dbReference type="ARBA" id="ARBA00023008"/>
    </source>
</evidence>
<feature type="domain" description="Blue (type 1) copper" evidence="3">
    <location>
        <begin position="50"/>
        <end position="122"/>
    </location>
</feature>
<evidence type="ECO:0000256" key="1">
    <source>
        <dbReference type="ARBA" id="ARBA00022723"/>
    </source>
</evidence>
<dbReference type="OrthoDB" id="201973at2157"/>
<keyword evidence="5" id="KW-1185">Reference proteome</keyword>
<protein>
    <recommendedName>
        <fullName evidence="3">Blue (type 1) copper domain-containing protein</fullName>
    </recommendedName>
</protein>
<organism evidence="4 5">
    <name type="scientific">Natronorubrum aibiense</name>
    <dbReference type="NCBI Taxonomy" id="348826"/>
    <lineage>
        <taxon>Archaea</taxon>
        <taxon>Methanobacteriati</taxon>
        <taxon>Methanobacteriota</taxon>
        <taxon>Stenosarchaea group</taxon>
        <taxon>Halobacteria</taxon>
        <taxon>Halobacteriales</taxon>
        <taxon>Natrialbaceae</taxon>
        <taxon>Natronorubrum</taxon>
    </lineage>
</organism>
<proteinExistence type="predicted"/>
<name>A0A5P9P7K8_9EURY</name>
<dbReference type="GO" id="GO:0009055">
    <property type="term" value="F:electron transfer activity"/>
    <property type="evidence" value="ECO:0007669"/>
    <property type="project" value="InterPro"/>
</dbReference>
<dbReference type="InterPro" id="IPR000923">
    <property type="entry name" value="BlueCu_1"/>
</dbReference>
<reference evidence="4 5" key="1">
    <citation type="journal article" date="2007" name="Int. J. Syst. Evol. Microbiol.">
        <title>Natronorubrum sulfidifaciens sp. nov., an extremely haloalkaliphilic archaeon isolated from Aiding salt lake in Xin-Jiang, China.</title>
        <authorList>
            <person name="Cui H.L."/>
            <person name="Tohty D."/>
            <person name="Liu H.C."/>
            <person name="Liu S.J."/>
            <person name="Oren A."/>
            <person name="Zhou P.J."/>
        </authorList>
    </citation>
    <scope>NUCLEOTIDE SEQUENCE [LARGE SCALE GENOMIC DNA]</scope>
    <source>
        <strain evidence="4 5">7-3</strain>
    </source>
</reference>
<dbReference type="AlphaFoldDB" id="A0A5P9P7K8"/>
<dbReference type="Proteomes" id="UP000326170">
    <property type="component" value="Chromosome"/>
</dbReference>
<dbReference type="GO" id="GO:0005507">
    <property type="term" value="F:copper ion binding"/>
    <property type="evidence" value="ECO:0007669"/>
    <property type="project" value="InterPro"/>
</dbReference>
<dbReference type="InterPro" id="IPR008972">
    <property type="entry name" value="Cupredoxin"/>
</dbReference>
<accession>A0A5P9P7K8</accession>
<dbReference type="Gene3D" id="2.60.40.420">
    <property type="entry name" value="Cupredoxins - blue copper proteins"/>
    <property type="match status" value="1"/>
</dbReference>
<dbReference type="GeneID" id="42301762"/>
<dbReference type="RefSeq" id="WP_152943712.1">
    <property type="nucleotide sequence ID" value="NZ_CP045488.1"/>
</dbReference>
<dbReference type="KEGG" id="nas:GCU68_11925"/>
<evidence type="ECO:0000313" key="5">
    <source>
        <dbReference type="Proteomes" id="UP000326170"/>
    </source>
</evidence>
<dbReference type="Pfam" id="PF00127">
    <property type="entry name" value="Copper-bind"/>
    <property type="match status" value="1"/>
</dbReference>
<evidence type="ECO:0000259" key="3">
    <source>
        <dbReference type="Pfam" id="PF00127"/>
    </source>
</evidence>
<keyword evidence="2" id="KW-0186">Copper</keyword>
<evidence type="ECO:0000313" key="4">
    <source>
        <dbReference type="EMBL" id="QFU84181.1"/>
    </source>
</evidence>
<gene>
    <name evidence="4" type="ORF">GCU68_11925</name>
</gene>
<dbReference type="SUPFAM" id="SSF49503">
    <property type="entry name" value="Cupredoxins"/>
    <property type="match status" value="1"/>
</dbReference>
<sequence length="697" mass="77483">MQAAATGTALGLSGTVLGQADEIQLGGETSGWVGEAPSEIERETNPTLTLEAGSDYTLTWTNLDGASHNFAIEDADGNDLVGPTEIVSSEGESQTVEFTATEEMSEYYCQPHAQSMRGSIELAGAADTTAAADEPDPLDVRRISVRDLDNSNYEMLYTYRKRRALEVLLSDPEINDTVGNFLSGFEAYDPHTDRLDSISVQGSPDVEIEGGIDEGAFEVTVRDRQVAYGLVDRQHDELVGATLTEPHDVSWTAWEADDLGEARLRTVIDDSRVQEHIDGNDWYPLFKVAEEITSARGIEHAGVSPVVLFVKDEDDLAAVAAYLDVREDEAGEVVDVVRIDDFVEFPPNELAAQVATSDESVLEDVQDVPFEQRPWYTANDGYHRMEEPDDSFERSGWSIDWEPPGVHGITVSASYEGKPVFETLDAPVTYTGYMLPPREGRNTREWFFPDDEPVFNGDLLFWDIHSVDFGGPGPLGVIEYPEEPGRPEGFRFRSHYHTGAHGRSSEDFHSGHRFGPYNYDISYDFYDDGVFMPVWRRQGPGFITEYIGQDDEKVTQQYISCIAMDVTPGTTDGVEVELFDGDEWIRASEEFYVEGEPGMIARFSNPDGSETIDLPLDHDKELVVVRRTEGEIGVEQRIDDMDVESAFYHPSQYVDGESIQGERVLVWLLMEASTDQMPHPAGTTSFVTFGEVTLSGY</sequence>